<feature type="region of interest" description="Disordered" evidence="1">
    <location>
        <begin position="148"/>
        <end position="168"/>
    </location>
</feature>
<organism evidence="2 3">
    <name type="scientific">Streptomyces coacervatus</name>
    <dbReference type="NCBI Taxonomy" id="647381"/>
    <lineage>
        <taxon>Bacteria</taxon>
        <taxon>Bacillati</taxon>
        <taxon>Actinomycetota</taxon>
        <taxon>Actinomycetes</taxon>
        <taxon>Kitasatosporales</taxon>
        <taxon>Streptomycetaceae</taxon>
        <taxon>Streptomyces</taxon>
    </lineage>
</organism>
<accession>A0ABP7HNK6</accession>
<evidence type="ECO:0000313" key="3">
    <source>
        <dbReference type="Proteomes" id="UP001501009"/>
    </source>
</evidence>
<sequence length="193" mass="20776">MHLAFTLVQAAATTLDVAWLSFAAAVVSGLVTVANTIWKTRHEKKMAERASRREAEAKAREAYEACIAAVADFWLDLRPLAQELDSLHAHGATPEGVRRINDLLGRVSGSLAWAKRAADVARLKGIGSMADRAEKLKDALSAVSTEADAQLKAAETPGAKPDEGAWRRSRDSLSTALDRFVEQAQLEGSGPTR</sequence>
<gene>
    <name evidence="2" type="ORF">GCM10022403_034850</name>
</gene>
<name>A0ABP7HNK6_9ACTN</name>
<reference evidence="3" key="1">
    <citation type="journal article" date="2019" name="Int. J. Syst. Evol. Microbiol.">
        <title>The Global Catalogue of Microorganisms (GCM) 10K type strain sequencing project: providing services to taxonomists for standard genome sequencing and annotation.</title>
        <authorList>
            <consortium name="The Broad Institute Genomics Platform"/>
            <consortium name="The Broad Institute Genome Sequencing Center for Infectious Disease"/>
            <person name="Wu L."/>
            <person name="Ma J."/>
        </authorList>
    </citation>
    <scope>NUCLEOTIDE SEQUENCE [LARGE SCALE GENOMIC DNA]</scope>
    <source>
        <strain evidence="3">JCM 17138</strain>
    </source>
</reference>
<evidence type="ECO:0000313" key="2">
    <source>
        <dbReference type="EMBL" id="GAA3798022.1"/>
    </source>
</evidence>
<evidence type="ECO:0000256" key="1">
    <source>
        <dbReference type="SAM" id="MobiDB-lite"/>
    </source>
</evidence>
<dbReference type="RefSeq" id="WP_275780120.1">
    <property type="nucleotide sequence ID" value="NZ_BAABDE010000016.1"/>
</dbReference>
<keyword evidence="3" id="KW-1185">Reference proteome</keyword>
<dbReference type="EMBL" id="BAABDE010000016">
    <property type="protein sequence ID" value="GAA3798022.1"/>
    <property type="molecule type" value="Genomic_DNA"/>
</dbReference>
<comment type="caution">
    <text evidence="2">The sequence shown here is derived from an EMBL/GenBank/DDBJ whole genome shotgun (WGS) entry which is preliminary data.</text>
</comment>
<proteinExistence type="predicted"/>
<protein>
    <submittedName>
        <fullName evidence="2">Uncharacterized protein</fullName>
    </submittedName>
</protein>
<dbReference type="Proteomes" id="UP001501009">
    <property type="component" value="Unassembled WGS sequence"/>
</dbReference>